<dbReference type="WBParaSite" id="maker-unitig_20906-snap-gene-0.1-mRNA-1">
    <property type="protein sequence ID" value="maker-unitig_20906-snap-gene-0.1-mRNA-1"/>
    <property type="gene ID" value="maker-unitig_20906-snap-gene-0.1"/>
</dbReference>
<dbReference type="Proteomes" id="UP000095280">
    <property type="component" value="Unplaced"/>
</dbReference>
<name>A0A1I8F564_9PLAT</name>
<dbReference type="Pfam" id="PF13637">
    <property type="entry name" value="Ank_4"/>
    <property type="match status" value="1"/>
</dbReference>
<organism evidence="1 2">
    <name type="scientific">Macrostomum lignano</name>
    <dbReference type="NCBI Taxonomy" id="282301"/>
    <lineage>
        <taxon>Eukaryota</taxon>
        <taxon>Metazoa</taxon>
        <taxon>Spiralia</taxon>
        <taxon>Lophotrochozoa</taxon>
        <taxon>Platyhelminthes</taxon>
        <taxon>Rhabditophora</taxon>
        <taxon>Macrostomorpha</taxon>
        <taxon>Macrostomida</taxon>
        <taxon>Macrostomidae</taxon>
        <taxon>Macrostomum</taxon>
    </lineage>
</organism>
<evidence type="ECO:0000313" key="1">
    <source>
        <dbReference type="Proteomes" id="UP000095280"/>
    </source>
</evidence>
<dbReference type="InterPro" id="IPR002110">
    <property type="entry name" value="Ankyrin_rpt"/>
</dbReference>
<sequence>GKSSSFSCHKSLTSKQEIAAASRLAEPAARNGHLEVRQVSRCHKSTDQAKQRSLLRRGCRTCLARNGHLEVVKFLVSQVADQANRDRCCHRRCRICCKKWSSEWEVVKFIVSQVADKQTEIAAASKLPNLPARFCEWKSSSSRVHKSLTKQTEIAAASRLPNLLQEMKVVKFLVHKCAGQANRDRCCRRALPNLLQMKSSSFSCHKSLTKPNRDRCCVEAAEPAARNGHLEVVKFPVSQVADQANRDRCCIDAAEPSARNGHLEVSSFLCHKIAAASTLPNLLQQMVTQKSSSFSCHKSLTKQTEIAAVSRLPNLLQEMVTLEVVKFIVPQVADQATEIAAASTLPNLLQEIVSGKSSSFSCHKSADQANRDRCCIDAAESAARFFVSGKSSSFSCQKSLTRQTEKQCCIDAAKLLYFMVIGKSSSFLSLTKQTEIAAASKLPNLLQQMVTQKSSSFSCHKSLTSNRDRCCIEAAKSAARNGHLKVVKFLVPQVADQANRDRCCIKAAESAATNGHLKVVKFLSLTKQTEIAAAIKAARICLQQMGHSETRQVSRVPQVADQATEIAAASTLPNLLQDFVSGSRQVFSCHKSLTKQTEIAAASRLPNLLQDIVSGKSSSFSCHKSLTKQTEIAAASKLPNLLQDFWEVVKFLVSQVADQANRDRCCVEAAEPAARNGHLEVVKFLVSQVTDQANRDRCCILAAESAARNGSLRSRQFSSCHKSLTQQTEIAAASKLPNLLLQENGHLKVVKFLRSLLRRGWPTRAARNGHLEVVKFLVPQVADQANRDRCCIDAAESAATNGHSEIVKFLVSQVADQANRDRCCIKAGRIYCKKCVSWEGVKFLRSLLHQSCESAATNGHSELVKFLVPQVADQANRDRCCIDAAESAARFCEWEKSSSFSCHKSLTKQTEIAAASRLMNLLQDYRQRKVVKFLVSQVADQANRDRCCIGRCESAARNRECGSRQVLSCHKSLTKQNRDRCCIDAAESAARNREWEVVKFLKSSSFLCHKSLTKQTEIAAAAEAAETCCKNGHLEVVKFLVPQVADQAKTEIAAASKLPNLLQTNGHLKVVKFLCCHKSLTKQTEIAAASKLPESAATKCVTQNSSSFSCPQSLDQDKTEIACCIDAAESLPKILDRCCVKAENLLPQIIVSGKSFKFLVSQVVNQANRDRCCIDAAESAARNRWWEVVQVLSCHKFADQANRDRCCIGRCRICLQEIRSLLRREAGRTCCKKWSLRKSSSFLCHKSLTKQTEIAAAPRPAEPAAKKWSLRSRQRSLLHQSCLNLLQPQMRHLEVVKFLVSQVRWTKANRRSLLRRGLQNLLQDIVGGKVVKFLVSQVADQANRDRCCVEAAEPAARKWSLRSRQVSRSQVADQANRDRCWSRLPNLLQDIRQAEVVKFLVSQVADQANRDRCCIDAAKSAVEKWSVAKSSSFSCHKSLTKQTEIACCIDLPNLLQEDRCCIDAAKSAVENDQWEVVKFLVHKSLTKQTEIAAASTLPNLLQEVVSGKVVKFLVPEVADQQNREQCCCIDAAKLAVFYGHLESRKFLVSQVADQANRDRAAASKLRICLPTNGHSEVVKFLVSQVADQAEREIAAASKLPNLAAKKRSLLHQSCRICCQHNGHLKVVKFLVPQVADQANRDRCLPSKLPNLLQQMVTQKLVKFLVPQVADQANRDRCCIRRCRICCKLDRCCVKAAEPAARYRQRKVVKFSCHKSLTKQTEIAAASKLPNLLQDFLSLLRRGCRTCLQEMVTRSRQVFSCHKSLTKQTEIAAAILACRICCKNGHLEVVNFLVSQVADPANRNRCCIEAAKSAAKKWSLKSRQVSRAHKSLTKQTEIAAASTLPNLPARSLEWNSSSFTCHKSLTKQTEIAVASRLPNAAAKKWSLRSCVKFLVPQVADQANRDRCCIDAAESAATKWRSLCPASKLPNLLQQNGHLKVVKFLVPQVADQANRDRCCIKAAESAAKQMVTQNSSSFSCHKSLTKQTEIAAAIDAAESAARFCEWEVVKFSRCHKSLTKQTEIAAASRLMNLLPKISVSGKSSKFLVSQVADQANRDRCCIDAAESAAKKSSPNPAANKWSLKKSRQVSRCHKSLTKQTEIAAAIKAAESAANKWSLRTRSSFSCHKSLTKQTEIAAASTLPNLLQDFVSGKSSSFSCHKSLTKQTEIAAAVKADEPAARYRQRKVVKFLVSQVADQANRDRCCIDAAESAAKKS</sequence>
<keyword evidence="1" id="KW-1185">Reference proteome</keyword>
<dbReference type="PANTHER" id="PTHR46586:SF3">
    <property type="entry name" value="ANKYRIN REPEAT-CONTAINING PROTEIN"/>
    <property type="match status" value="1"/>
</dbReference>
<accession>A0A1I8F564</accession>
<dbReference type="SMART" id="SM00248">
    <property type="entry name" value="ANK"/>
    <property type="match status" value="12"/>
</dbReference>
<protein>
    <submittedName>
        <fullName evidence="2">ANK_REP_REGION domain-containing protein</fullName>
    </submittedName>
</protein>
<dbReference type="InterPro" id="IPR036770">
    <property type="entry name" value="Ankyrin_rpt-contain_sf"/>
</dbReference>
<reference evidence="2" key="1">
    <citation type="submission" date="2016-11" db="UniProtKB">
        <authorList>
            <consortium name="WormBaseParasite"/>
        </authorList>
    </citation>
    <scope>IDENTIFICATION</scope>
</reference>
<dbReference type="PANTHER" id="PTHR46586">
    <property type="entry name" value="ANKYRIN REPEAT-CONTAINING PROTEIN"/>
    <property type="match status" value="1"/>
</dbReference>
<dbReference type="InterPro" id="IPR052050">
    <property type="entry name" value="SecEffector_AnkRepeat"/>
</dbReference>
<dbReference type="Gene3D" id="1.25.40.20">
    <property type="entry name" value="Ankyrin repeat-containing domain"/>
    <property type="match status" value="4"/>
</dbReference>
<proteinExistence type="predicted"/>
<evidence type="ECO:0000313" key="2">
    <source>
        <dbReference type="WBParaSite" id="maker-unitig_20906-snap-gene-0.1-mRNA-1"/>
    </source>
</evidence>
<dbReference type="SUPFAM" id="SSF48403">
    <property type="entry name" value="Ankyrin repeat"/>
    <property type="match status" value="3"/>
</dbReference>